<keyword evidence="5" id="KW-0677">Repeat</keyword>
<evidence type="ECO:0000256" key="6">
    <source>
        <dbReference type="ARBA" id="ARBA00022741"/>
    </source>
</evidence>
<feature type="domain" description="ABC transporter" evidence="10">
    <location>
        <begin position="10"/>
        <end position="245"/>
    </location>
</feature>
<dbReference type="InterPro" id="IPR017871">
    <property type="entry name" value="ABC_transporter-like_CS"/>
</dbReference>
<gene>
    <name evidence="11" type="ORF">LG368_04385</name>
</gene>
<keyword evidence="6" id="KW-0547">Nucleotide-binding</keyword>
<dbReference type="SMART" id="SM00382">
    <property type="entry name" value="AAA"/>
    <property type="match status" value="2"/>
</dbReference>
<dbReference type="GO" id="GO:0005886">
    <property type="term" value="C:plasma membrane"/>
    <property type="evidence" value="ECO:0007669"/>
    <property type="project" value="UniProtKB-SubCell"/>
</dbReference>
<keyword evidence="2" id="KW-0813">Transport</keyword>
<evidence type="ECO:0000256" key="8">
    <source>
        <dbReference type="ARBA" id="ARBA00022967"/>
    </source>
</evidence>
<keyword evidence="9" id="KW-0472">Membrane</keyword>
<dbReference type="Pfam" id="PF00005">
    <property type="entry name" value="ABC_tran"/>
    <property type="match status" value="2"/>
</dbReference>
<evidence type="ECO:0000256" key="2">
    <source>
        <dbReference type="ARBA" id="ARBA00022448"/>
    </source>
</evidence>
<evidence type="ECO:0000259" key="10">
    <source>
        <dbReference type="PROSITE" id="PS50893"/>
    </source>
</evidence>
<organism evidence="11 12">
    <name type="scientific">Marinomonas algarum</name>
    <dbReference type="NCBI Taxonomy" id="2883105"/>
    <lineage>
        <taxon>Bacteria</taxon>
        <taxon>Pseudomonadati</taxon>
        <taxon>Pseudomonadota</taxon>
        <taxon>Gammaproteobacteria</taxon>
        <taxon>Oceanospirillales</taxon>
        <taxon>Oceanospirillaceae</taxon>
        <taxon>Marinomonas</taxon>
    </lineage>
</organism>
<dbReference type="EMBL" id="JAJATW010000004">
    <property type="protein sequence ID" value="MCB5161136.1"/>
    <property type="molecule type" value="Genomic_DNA"/>
</dbReference>
<keyword evidence="12" id="KW-1185">Reference proteome</keyword>
<dbReference type="InterPro" id="IPR050107">
    <property type="entry name" value="ABC_carbohydrate_import_ATPase"/>
</dbReference>
<dbReference type="PANTHER" id="PTHR43790">
    <property type="entry name" value="CARBOHYDRATE TRANSPORT ATP-BINDING PROTEIN MG119-RELATED"/>
    <property type="match status" value="1"/>
</dbReference>
<dbReference type="GO" id="GO:0005524">
    <property type="term" value="F:ATP binding"/>
    <property type="evidence" value="ECO:0007669"/>
    <property type="project" value="UniProtKB-KW"/>
</dbReference>
<evidence type="ECO:0000313" key="11">
    <source>
        <dbReference type="EMBL" id="MCB5161136.1"/>
    </source>
</evidence>
<evidence type="ECO:0000256" key="1">
    <source>
        <dbReference type="ARBA" id="ARBA00004202"/>
    </source>
</evidence>
<keyword evidence="4" id="KW-0762">Sugar transport</keyword>
<proteinExistence type="predicted"/>
<dbReference type="InterPro" id="IPR027417">
    <property type="entry name" value="P-loop_NTPase"/>
</dbReference>
<dbReference type="RefSeq" id="WP_226753517.1">
    <property type="nucleotide sequence ID" value="NZ_JAJATW010000004.1"/>
</dbReference>
<evidence type="ECO:0000256" key="7">
    <source>
        <dbReference type="ARBA" id="ARBA00022840"/>
    </source>
</evidence>
<keyword evidence="7 11" id="KW-0067">ATP-binding</keyword>
<dbReference type="AlphaFoldDB" id="A0A9X1IMP0"/>
<evidence type="ECO:0000256" key="4">
    <source>
        <dbReference type="ARBA" id="ARBA00022597"/>
    </source>
</evidence>
<dbReference type="PROSITE" id="PS00211">
    <property type="entry name" value="ABC_TRANSPORTER_1"/>
    <property type="match status" value="1"/>
</dbReference>
<dbReference type="CDD" id="cd03216">
    <property type="entry name" value="ABC_Carb_Monos_I"/>
    <property type="match status" value="1"/>
</dbReference>
<feature type="domain" description="ABC transporter" evidence="10">
    <location>
        <begin position="262"/>
        <end position="509"/>
    </location>
</feature>
<dbReference type="CDD" id="cd03215">
    <property type="entry name" value="ABC_Carb_Monos_II"/>
    <property type="match status" value="1"/>
</dbReference>
<name>A0A9X1IMP0_9GAMM</name>
<evidence type="ECO:0000256" key="3">
    <source>
        <dbReference type="ARBA" id="ARBA00022475"/>
    </source>
</evidence>
<dbReference type="PROSITE" id="PS50893">
    <property type="entry name" value="ABC_TRANSPORTER_2"/>
    <property type="match status" value="2"/>
</dbReference>
<dbReference type="InterPro" id="IPR003593">
    <property type="entry name" value="AAA+_ATPase"/>
</dbReference>
<dbReference type="InterPro" id="IPR003439">
    <property type="entry name" value="ABC_transporter-like_ATP-bd"/>
</dbReference>
<comment type="subcellular location">
    <subcellularLocation>
        <location evidence="1">Cell membrane</location>
        <topology evidence="1">Peripheral membrane protein</topology>
    </subcellularLocation>
</comment>
<dbReference type="Proteomes" id="UP001139095">
    <property type="component" value="Unassembled WGS sequence"/>
</dbReference>
<accession>A0A9X1IMP0</accession>
<dbReference type="Gene3D" id="3.40.50.300">
    <property type="entry name" value="P-loop containing nucleotide triphosphate hydrolases"/>
    <property type="match status" value="2"/>
</dbReference>
<sequence>MTKKTMPYAIELRDISKRFGAVQANKDICLHVAKGTIHGIIGENGAGKSTLMSIIYGFYEADTGHIEVDGQRVDIRNSEGAIQAGIGMVHQHFMLVETFSVLENVMLGAEGGALLKNGIGAARIELQRLAQEYSLDIDVDAIVEDLPVGLQQRVEILKALYRGARILILDEPTGVLTPQEADHLFRILHALKEQGVTVLLITHKLREIMASTDNVSVMRQGEMVAHRETAHTTKEELAELMVGKKVRLTVNKDEANPSQVLLSAKHLSQFDSQGVKRLKDVSLELRAGEILGIAGVSGNGQSELLNVLSGITLMDEGEIDFAGQVINAKAPKDAAQMRDLKMAHVPEDRHKMGLVTGFEAYEAAILGYHNSDAYNGKVLMNRKAMLDECNTRMADWDVRPPNPHLKTANFSGGNQQKIVIAREVEQNPDVLLIGQPTRGVDIGAIENIHEQIVKLRDAGKAILLVSVELDEIMALSDRILVMFDGAVVGELDAKDADERTLGLMMANAFNEEQSGGQTASAEATGAHV</sequence>
<evidence type="ECO:0000256" key="5">
    <source>
        <dbReference type="ARBA" id="ARBA00022737"/>
    </source>
</evidence>
<keyword evidence="3" id="KW-1003">Cell membrane</keyword>
<protein>
    <submittedName>
        <fullName evidence="11">ABC transporter ATP-binding protein</fullName>
    </submittedName>
</protein>
<dbReference type="GO" id="GO:0016887">
    <property type="term" value="F:ATP hydrolysis activity"/>
    <property type="evidence" value="ECO:0007669"/>
    <property type="project" value="InterPro"/>
</dbReference>
<dbReference type="FunFam" id="3.40.50.300:FF:000127">
    <property type="entry name" value="Ribose import ATP-binding protein RbsA"/>
    <property type="match status" value="1"/>
</dbReference>
<keyword evidence="8" id="KW-1278">Translocase</keyword>
<evidence type="ECO:0000256" key="9">
    <source>
        <dbReference type="ARBA" id="ARBA00023136"/>
    </source>
</evidence>
<reference evidence="11" key="1">
    <citation type="submission" date="2021-10" db="EMBL/GenBank/DDBJ databases">
        <title>Marinomonas pontica sp. nov., isolated from the Black Sea.</title>
        <authorList>
            <person name="Zhao L.-H."/>
            <person name="Xue J.-H."/>
        </authorList>
    </citation>
    <scope>NUCLEOTIDE SEQUENCE</scope>
    <source>
        <strain evidence="11">E8</strain>
    </source>
</reference>
<dbReference type="PANTHER" id="PTHR43790:SF4">
    <property type="entry name" value="GUANOSINE IMPORT ATP-BINDING PROTEIN NUPO"/>
    <property type="match status" value="1"/>
</dbReference>
<comment type="caution">
    <text evidence="11">The sequence shown here is derived from an EMBL/GenBank/DDBJ whole genome shotgun (WGS) entry which is preliminary data.</text>
</comment>
<dbReference type="SUPFAM" id="SSF52540">
    <property type="entry name" value="P-loop containing nucleoside triphosphate hydrolases"/>
    <property type="match status" value="2"/>
</dbReference>
<evidence type="ECO:0000313" key="12">
    <source>
        <dbReference type="Proteomes" id="UP001139095"/>
    </source>
</evidence>